<sequence length="162" mass="17909">MMYVLDANVFIQSHRAHYGLDFVPAFWHWLERTFLAGQLVSIIPIRDEIAAGEDDLSEWAKEHPRLFVAMDQACAPSLGALAGWVLGAGYTDAASQEFLSVADYQLVAFAHAHQLTVVTMERSEPNRRSKVKIPDACAALGVDCTTPFDMLRHEGACFVLGD</sequence>
<dbReference type="InterPro" id="IPR016541">
    <property type="entry name" value="UCP008505"/>
</dbReference>
<proteinExistence type="predicted"/>
<dbReference type="KEGG" id="cms:CMS2134"/>
<dbReference type="Proteomes" id="UP000001318">
    <property type="component" value="Chromosome"/>
</dbReference>
<organism evidence="1 2">
    <name type="scientific">Clavibacter sepedonicus</name>
    <name type="common">Clavibacter michiganensis subsp. sepedonicus</name>
    <dbReference type="NCBI Taxonomy" id="31964"/>
    <lineage>
        <taxon>Bacteria</taxon>
        <taxon>Bacillati</taxon>
        <taxon>Actinomycetota</taxon>
        <taxon>Actinomycetes</taxon>
        <taxon>Micrococcales</taxon>
        <taxon>Microbacteriaceae</taxon>
        <taxon>Clavibacter</taxon>
    </lineage>
</organism>
<dbReference type="EMBL" id="AM849034">
    <property type="protein sequence ID" value="CAQ02230.1"/>
    <property type="molecule type" value="Genomic_DNA"/>
</dbReference>
<reference evidence="1 2" key="1">
    <citation type="journal article" date="2008" name="J. Bacteriol.">
        <title>Genome of the actinomycete plant pathogen Clavibacter michiganensis subsp. sepedonicus suggests recent niche adaptation.</title>
        <authorList>
            <person name="Bentley S.D."/>
            <person name="Corton C."/>
            <person name="Brown S.E."/>
            <person name="Barron A."/>
            <person name="Clark L."/>
            <person name="Doggett J."/>
            <person name="Harris B."/>
            <person name="Ormond D."/>
            <person name="Quail M.A."/>
            <person name="May G."/>
            <person name="Francis D."/>
            <person name="Knudson D."/>
            <person name="Parkhill J."/>
            <person name="Ishimaru C.A."/>
        </authorList>
    </citation>
    <scope>NUCLEOTIDE SEQUENCE [LARGE SCALE GENOMIC DNA]</scope>
    <source>
        <strain evidence="2">ATCC 33113 / DSM 20744 / JCM 9667 / LMG 2889 / ICMP 2535 / C-1</strain>
    </source>
</reference>
<dbReference type="InterPro" id="IPR029060">
    <property type="entry name" value="PIN-like_dom_sf"/>
</dbReference>
<accession>B0RFE5</accession>
<evidence type="ECO:0000313" key="2">
    <source>
        <dbReference type="Proteomes" id="UP000001318"/>
    </source>
</evidence>
<dbReference type="SUPFAM" id="SSF88723">
    <property type="entry name" value="PIN domain-like"/>
    <property type="match status" value="1"/>
</dbReference>
<dbReference type="Pfam" id="PF14367">
    <property type="entry name" value="DUF4411"/>
    <property type="match status" value="1"/>
</dbReference>
<gene>
    <name evidence="1" type="ordered locus">CMS2134</name>
</gene>
<dbReference type="STRING" id="31964.CMS2134"/>
<dbReference type="AlphaFoldDB" id="B0RFE5"/>
<evidence type="ECO:0000313" key="1">
    <source>
        <dbReference type="EMBL" id="CAQ02230.1"/>
    </source>
</evidence>
<dbReference type="eggNOG" id="COG1487">
    <property type="taxonomic scope" value="Bacteria"/>
</dbReference>
<name>B0RFE5_CLASE</name>
<keyword evidence="2" id="KW-1185">Reference proteome</keyword>
<dbReference type="HOGENOM" id="CLU_116293_0_1_11"/>
<protein>
    <recommendedName>
        <fullName evidence="3">DUF4411 family protein</fullName>
    </recommendedName>
</protein>
<evidence type="ECO:0008006" key="3">
    <source>
        <dbReference type="Google" id="ProtNLM"/>
    </source>
</evidence>